<sequence>MEMTFEKWWSRHAIEQADILPVLKLSFKELAKSAWEAALYLEDEGKVNLIGDEITLDNDESGE</sequence>
<proteinExistence type="predicted"/>
<organism evidence="1">
    <name type="scientific">viral metagenome</name>
    <dbReference type="NCBI Taxonomy" id="1070528"/>
    <lineage>
        <taxon>unclassified sequences</taxon>
        <taxon>metagenomes</taxon>
        <taxon>organismal metagenomes</taxon>
    </lineage>
</organism>
<reference evidence="1" key="1">
    <citation type="submission" date="2020-03" db="EMBL/GenBank/DDBJ databases">
        <title>The deep terrestrial virosphere.</title>
        <authorList>
            <person name="Holmfeldt K."/>
            <person name="Nilsson E."/>
            <person name="Simone D."/>
            <person name="Lopez-Fernandez M."/>
            <person name="Wu X."/>
            <person name="de Brujin I."/>
            <person name="Lundin D."/>
            <person name="Andersson A."/>
            <person name="Bertilsson S."/>
            <person name="Dopson M."/>
        </authorList>
    </citation>
    <scope>NUCLEOTIDE SEQUENCE</scope>
    <source>
        <strain evidence="1">TM448A02429</strain>
        <strain evidence="2">TM448B00955</strain>
    </source>
</reference>
<accession>A0A6H1ZWS2</accession>
<name>A0A6H1ZWS2_9ZZZZ</name>
<dbReference type="EMBL" id="MT144305">
    <property type="protein sequence ID" value="QJA52014.1"/>
    <property type="molecule type" value="Genomic_DNA"/>
</dbReference>
<protein>
    <submittedName>
        <fullName evidence="1">Uncharacterized protein</fullName>
    </submittedName>
</protein>
<evidence type="ECO:0000313" key="1">
    <source>
        <dbReference type="EMBL" id="QJA52014.1"/>
    </source>
</evidence>
<evidence type="ECO:0000313" key="2">
    <source>
        <dbReference type="EMBL" id="QJH97254.1"/>
    </source>
</evidence>
<gene>
    <name evidence="1" type="ORF">TM448A02429_0015</name>
    <name evidence="2" type="ORF">TM448B00955_0019</name>
</gene>
<dbReference type="EMBL" id="MT144679">
    <property type="protein sequence ID" value="QJH97254.1"/>
    <property type="molecule type" value="Genomic_DNA"/>
</dbReference>
<dbReference type="AlphaFoldDB" id="A0A6H1ZWS2"/>